<evidence type="ECO:0000256" key="2">
    <source>
        <dbReference type="ARBA" id="ARBA00034534"/>
    </source>
</evidence>
<feature type="coiled-coil region" evidence="3">
    <location>
        <begin position="193"/>
        <end position="223"/>
    </location>
</feature>
<feature type="compositionally biased region" description="Polar residues" evidence="4">
    <location>
        <begin position="464"/>
        <end position="481"/>
    </location>
</feature>
<dbReference type="PANTHER" id="PTHR21737">
    <property type="entry name" value="POLYGLUTAMINE BINDING PROTEIN 1/MARVEL MEMBRANE-ASSOCIATING DOMAIN CONTAINING 3"/>
    <property type="match status" value="1"/>
</dbReference>
<evidence type="ECO:0000256" key="3">
    <source>
        <dbReference type="SAM" id="Coils"/>
    </source>
</evidence>
<dbReference type="Pfam" id="PF10312">
    <property type="entry name" value="Cactin_mid"/>
    <property type="match status" value="1"/>
</dbReference>
<dbReference type="GO" id="GO:0005737">
    <property type="term" value="C:cytoplasm"/>
    <property type="evidence" value="ECO:0007669"/>
    <property type="project" value="TreeGrafter"/>
</dbReference>
<dbReference type="EMBL" id="BRYA01000639">
    <property type="protein sequence ID" value="GMI27136.1"/>
    <property type="molecule type" value="Genomic_DNA"/>
</dbReference>
<feature type="compositionally biased region" description="Low complexity" evidence="4">
    <location>
        <begin position="92"/>
        <end position="104"/>
    </location>
</feature>
<evidence type="ECO:0000256" key="4">
    <source>
        <dbReference type="SAM" id="MobiDB-lite"/>
    </source>
</evidence>
<dbReference type="Proteomes" id="UP001165065">
    <property type="component" value="Unassembled WGS sequence"/>
</dbReference>
<feature type="region of interest" description="Disordered" evidence="4">
    <location>
        <begin position="452"/>
        <end position="495"/>
    </location>
</feature>
<dbReference type="InterPro" id="IPR018816">
    <property type="entry name" value="Cactin_central"/>
</dbReference>
<dbReference type="SMART" id="SM01050">
    <property type="entry name" value="CactinC_cactus"/>
    <property type="match status" value="1"/>
</dbReference>
<evidence type="ECO:0000256" key="1">
    <source>
        <dbReference type="ARBA" id="ARBA00006895"/>
    </source>
</evidence>
<feature type="compositionally biased region" description="Basic residues" evidence="4">
    <location>
        <begin position="62"/>
        <end position="91"/>
    </location>
</feature>
<feature type="region of interest" description="Disordered" evidence="4">
    <location>
        <begin position="1"/>
        <end position="158"/>
    </location>
</feature>
<dbReference type="PANTHER" id="PTHR21737:SF4">
    <property type="entry name" value="SPLICING FACTOR CACTIN"/>
    <property type="match status" value="1"/>
</dbReference>
<reference evidence="8" key="1">
    <citation type="journal article" date="2023" name="Commun. Biol.">
        <title>Genome analysis of Parmales, the sister group of diatoms, reveals the evolutionary specialization of diatoms from phago-mixotrophs to photoautotrophs.</title>
        <authorList>
            <person name="Ban H."/>
            <person name="Sato S."/>
            <person name="Yoshikawa S."/>
            <person name="Yamada K."/>
            <person name="Nakamura Y."/>
            <person name="Ichinomiya M."/>
            <person name="Sato N."/>
            <person name="Blanc-Mathieu R."/>
            <person name="Endo H."/>
            <person name="Kuwata A."/>
            <person name="Ogata H."/>
        </authorList>
    </citation>
    <scope>NUCLEOTIDE SEQUENCE [LARGE SCALE GENOMIC DNA]</scope>
</reference>
<feature type="compositionally biased region" description="Low complexity" evidence="4">
    <location>
        <begin position="42"/>
        <end position="59"/>
    </location>
</feature>
<dbReference type="InterPro" id="IPR019134">
    <property type="entry name" value="Cactin_C"/>
</dbReference>
<sequence>MSRDSEDEKLRSEEDAIGIESTTDPVKEDRGRKKKKKRSRSRSPSSSSDSDSSRSSSSSSERKKKKSKKKKSKKDKKKKSKKDKKKSKTKHPSSSSSKTVTTKKTVMSESLLAKLAERNETLEERRERKERERNAQMAAKFGYSNDENPFNDPNLNESFSWGKKLQQKKGAAIPVANSGAEKKAHQEKLVSEIEKVRRRRIEREEEFEEMNRLREEESRLREMAHYDDWQRKEEEFHLAQQHQRTAIRLVEGREKPIDVLAKNVLLFGMSDEDKANKAAVKYKERYNALEEMGNLEAELTPPHEFLRDLKLEELEELKRDIVELQELEKEAGGAAGKDGPLKRYWDALSFVCNDEIEWIRGGGAGGAHESVSADIRKMFEGQTKGALRVMEEEIRGKISPAATAVSGLTDNSDANYWKSVLTQLRVHLAKGTLTEIHDNMLMRQLSKIETRKKELKERGRDATAVSSSAGDNANDTGNASPDAQEGDTEEALAENDEIDLSGKSFGWADKYKPRKPRYFNRVKTGWDWNKYNQTHYDHDNPPPKVVQGYKFSIFYPDLIDKTKTPQFFIEPADSPEFCIIRFHGGAPYEDIAFKILNKEWARTKKRGFKCTFDRGVLTLFFNFSTHWYRR</sequence>
<dbReference type="AlphaFoldDB" id="A0A9W7G0B7"/>
<evidence type="ECO:0000259" key="6">
    <source>
        <dbReference type="Pfam" id="PF10312"/>
    </source>
</evidence>
<feature type="compositionally biased region" description="Polar residues" evidence="4">
    <location>
        <begin position="145"/>
        <end position="158"/>
    </location>
</feature>
<protein>
    <recommendedName>
        <fullName evidence="2">Splicing factor Cactin</fullName>
    </recommendedName>
</protein>
<evidence type="ECO:0000313" key="8">
    <source>
        <dbReference type="Proteomes" id="UP001165065"/>
    </source>
</evidence>
<feature type="compositionally biased region" description="Basic and acidic residues" evidence="4">
    <location>
        <begin position="452"/>
        <end position="461"/>
    </location>
</feature>
<name>A0A9W7G0B7_9STRA</name>
<feature type="domain" description="Splicing factor cactin central" evidence="6">
    <location>
        <begin position="219"/>
        <end position="437"/>
    </location>
</feature>
<keyword evidence="3" id="KW-0175">Coiled coil</keyword>
<organism evidence="7 8">
    <name type="scientific">Triparma columacea</name>
    <dbReference type="NCBI Taxonomy" id="722753"/>
    <lineage>
        <taxon>Eukaryota</taxon>
        <taxon>Sar</taxon>
        <taxon>Stramenopiles</taxon>
        <taxon>Ochrophyta</taxon>
        <taxon>Bolidophyceae</taxon>
        <taxon>Parmales</taxon>
        <taxon>Triparmaceae</taxon>
        <taxon>Triparma</taxon>
    </lineage>
</organism>
<evidence type="ECO:0000313" key="7">
    <source>
        <dbReference type="EMBL" id="GMI27136.1"/>
    </source>
</evidence>
<gene>
    <name evidence="7" type="ORF">TrCOL_g7324</name>
</gene>
<evidence type="ECO:0000259" key="5">
    <source>
        <dbReference type="Pfam" id="PF09732"/>
    </source>
</evidence>
<feature type="compositionally biased region" description="Basic and acidic residues" evidence="4">
    <location>
        <begin position="1"/>
        <end position="14"/>
    </location>
</feature>
<accession>A0A9W7G0B7</accession>
<feature type="compositionally biased region" description="Basic and acidic residues" evidence="4">
    <location>
        <begin position="115"/>
        <end position="134"/>
    </location>
</feature>
<dbReference type="GO" id="GO:0045292">
    <property type="term" value="P:mRNA cis splicing, via spliceosome"/>
    <property type="evidence" value="ECO:0007669"/>
    <property type="project" value="TreeGrafter"/>
</dbReference>
<dbReference type="Pfam" id="PF09732">
    <property type="entry name" value="CactinC_cactus"/>
    <property type="match status" value="1"/>
</dbReference>
<comment type="caution">
    <text evidence="7">The sequence shown here is derived from an EMBL/GenBank/DDBJ whole genome shotgun (WGS) entry which is preliminary data.</text>
</comment>
<feature type="coiled-coil region" evidence="3">
    <location>
        <begin position="272"/>
        <end position="334"/>
    </location>
</feature>
<dbReference type="OrthoDB" id="265955at2759"/>
<dbReference type="GO" id="GO:0005681">
    <property type="term" value="C:spliceosomal complex"/>
    <property type="evidence" value="ECO:0007669"/>
    <property type="project" value="TreeGrafter"/>
</dbReference>
<feature type="domain" description="Splicing factor Cactin C-terminal" evidence="5">
    <location>
        <begin position="507"/>
        <end position="630"/>
    </location>
</feature>
<keyword evidence="8" id="KW-1185">Reference proteome</keyword>
<comment type="similarity">
    <text evidence="1">Belongs to the CACTIN family.</text>
</comment>
<feature type="compositionally biased region" description="Acidic residues" evidence="4">
    <location>
        <begin position="484"/>
        <end position="495"/>
    </location>
</feature>
<feature type="compositionally biased region" description="Basic residues" evidence="4">
    <location>
        <begin position="32"/>
        <end position="41"/>
    </location>
</feature>
<proteinExistence type="inferred from homology"/>